<reference evidence="2" key="1">
    <citation type="submission" date="2022-06" db="EMBL/GenBank/DDBJ databases">
        <authorList>
            <person name="Ping M."/>
        </authorList>
    </citation>
    <scope>NUCLEOTIDE SEQUENCE</scope>
    <source>
        <strain evidence="2">JCM11759T</strain>
    </source>
</reference>
<feature type="region of interest" description="Disordered" evidence="1">
    <location>
        <begin position="331"/>
        <end position="353"/>
    </location>
</feature>
<gene>
    <name evidence="2" type="ORF">NE857_30170</name>
</gene>
<keyword evidence="3" id="KW-1185">Reference proteome</keyword>
<dbReference type="Gene3D" id="3.80.10.10">
    <property type="entry name" value="Ribonuclease Inhibitor"/>
    <property type="match status" value="1"/>
</dbReference>
<name>A0ABY5D629_9ACTN</name>
<protein>
    <submittedName>
        <fullName evidence="2">STM4015 family protein</fullName>
    </submittedName>
</protein>
<feature type="compositionally biased region" description="Basic and acidic residues" evidence="1">
    <location>
        <begin position="331"/>
        <end position="345"/>
    </location>
</feature>
<evidence type="ECO:0000313" key="3">
    <source>
        <dbReference type="Proteomes" id="UP001055940"/>
    </source>
</evidence>
<accession>A0ABY5D629</accession>
<dbReference type="EMBL" id="CP099837">
    <property type="protein sequence ID" value="USY19462.1"/>
    <property type="molecule type" value="Genomic_DNA"/>
</dbReference>
<dbReference type="InterPro" id="IPR047722">
    <property type="entry name" value="STM4015-like"/>
</dbReference>
<evidence type="ECO:0000313" key="2">
    <source>
        <dbReference type="EMBL" id="USY19462.1"/>
    </source>
</evidence>
<dbReference type="NCBIfam" id="NF038076">
    <property type="entry name" value="fam_STM4015"/>
    <property type="match status" value="1"/>
</dbReference>
<evidence type="ECO:0000256" key="1">
    <source>
        <dbReference type="SAM" id="MobiDB-lite"/>
    </source>
</evidence>
<proteinExistence type="predicted"/>
<dbReference type="InterPro" id="IPR032675">
    <property type="entry name" value="LRR_dom_sf"/>
</dbReference>
<dbReference type="RefSeq" id="WP_254418685.1">
    <property type="nucleotide sequence ID" value="NZ_BAAAJB010000092.1"/>
</dbReference>
<organism evidence="2 3">
    <name type="scientific">Nocardiopsis exhalans</name>
    <dbReference type="NCBI Taxonomy" id="163604"/>
    <lineage>
        <taxon>Bacteria</taxon>
        <taxon>Bacillati</taxon>
        <taxon>Actinomycetota</taxon>
        <taxon>Actinomycetes</taxon>
        <taxon>Streptosporangiales</taxon>
        <taxon>Nocardiopsidaceae</taxon>
        <taxon>Nocardiopsis</taxon>
    </lineage>
</organism>
<dbReference type="SUPFAM" id="SSF52047">
    <property type="entry name" value="RNI-like"/>
    <property type="match status" value="1"/>
</dbReference>
<sequence length="353" mass="38951">MSFNQHMAEFGGLPVVDFLSQDTTEEDDLPKLNGPIGFDHHTKATAAAKTDPGAYAWRLRVVSFEPEEEFAPYFTRFLAEVDTAPITALVLGITASSETEPCYLEARDLLIEHRDRFPNLRSLFLGDVVFEECEVSWLSQTDLGPLLTAFPGLVELGSRGTGEGYRNPKLPVPSDTALHLRLPEHRSLQRLIVQGGGLPALVCRELDAARLPSLEHLELWLGVDEYGGDSSPSDLARTLSAEAFPSLRSLGLRNAEHADNWVAALAEAPVTPTLEALDLSLGVLTDTGARAILDTPAFHRLKRLDLHHHYLSEEMEQRLGAALTASGVEHDLSDRQEPEEFRGEKYYYPSVGE</sequence>
<dbReference type="Proteomes" id="UP001055940">
    <property type="component" value="Chromosome"/>
</dbReference>